<evidence type="ECO:0000313" key="1">
    <source>
        <dbReference type="EMBL" id="ABD45916.1"/>
    </source>
</evidence>
<evidence type="ECO:0000313" key="2">
    <source>
        <dbReference type="Proteomes" id="UP000001942"/>
    </source>
</evidence>
<dbReference type="KEGG" id="nse:NSE_0445"/>
<dbReference type="HOGENOM" id="CLU_3219151_0_0_5"/>
<keyword evidence="2" id="KW-1185">Reference proteome</keyword>
<dbReference type="AlphaFoldDB" id="Q2GDW6"/>
<reference evidence="1 2" key="1">
    <citation type="journal article" date="2006" name="PLoS Genet.">
        <title>Comparative genomics of emerging human ehrlichiosis agents.</title>
        <authorList>
            <person name="Dunning Hotopp J.C."/>
            <person name="Lin M."/>
            <person name="Madupu R."/>
            <person name="Crabtree J."/>
            <person name="Angiuoli S.V."/>
            <person name="Eisen J.A."/>
            <person name="Seshadri R."/>
            <person name="Ren Q."/>
            <person name="Wu M."/>
            <person name="Utterback T.R."/>
            <person name="Smith S."/>
            <person name="Lewis M."/>
            <person name="Khouri H."/>
            <person name="Zhang C."/>
            <person name="Niu H."/>
            <person name="Lin Q."/>
            <person name="Ohashi N."/>
            <person name="Zhi N."/>
            <person name="Nelson W."/>
            <person name="Brinkac L.M."/>
            <person name="Dodson R.J."/>
            <person name="Rosovitz M.J."/>
            <person name="Sundaram J."/>
            <person name="Daugherty S.C."/>
            <person name="Davidsen T."/>
            <person name="Durkin A.S."/>
            <person name="Gwinn M."/>
            <person name="Haft D.H."/>
            <person name="Selengut J.D."/>
            <person name="Sullivan S.A."/>
            <person name="Zafar N."/>
            <person name="Zhou L."/>
            <person name="Benahmed F."/>
            <person name="Forberger H."/>
            <person name="Halpin R."/>
            <person name="Mulligan S."/>
            <person name="Robinson J."/>
            <person name="White O."/>
            <person name="Rikihisa Y."/>
            <person name="Tettelin H."/>
        </authorList>
    </citation>
    <scope>NUCLEOTIDE SEQUENCE [LARGE SCALE GENOMIC DNA]</scope>
    <source>
        <strain evidence="2">ATCC VR-367 / Miyayama</strain>
    </source>
</reference>
<organism evidence="1 2">
    <name type="scientific">Ehrlichia sennetsu (strain ATCC VR-367 / Miyayama)</name>
    <name type="common">Neorickettsia sennetsu</name>
    <dbReference type="NCBI Taxonomy" id="222891"/>
    <lineage>
        <taxon>Bacteria</taxon>
        <taxon>Pseudomonadati</taxon>
        <taxon>Pseudomonadota</taxon>
        <taxon>Alphaproteobacteria</taxon>
        <taxon>Rickettsiales</taxon>
        <taxon>Anaplasmataceae</taxon>
        <taxon>Ehrlichia</taxon>
    </lineage>
</organism>
<sequence length="53" mass="6638">MYKQGFSLYTPKKSANYLFELYLDKNKKLLYNEPHRRRFSEYEQYRKHTLNGE</sequence>
<dbReference type="Proteomes" id="UP000001942">
    <property type="component" value="Chromosome"/>
</dbReference>
<name>Q2GDW6_EHRS3</name>
<accession>Q2GDW6</accession>
<dbReference type="EMBL" id="CP000237">
    <property type="protein sequence ID" value="ABD45916.1"/>
    <property type="molecule type" value="Genomic_DNA"/>
</dbReference>
<protein>
    <submittedName>
        <fullName evidence="1">Uncharacterized protein</fullName>
    </submittedName>
</protein>
<proteinExistence type="predicted"/>
<gene>
    <name evidence="1" type="ordered locus">NSE_0445</name>
</gene>